<organism evidence="2 3">
    <name type="scientific">Conger conger</name>
    <name type="common">Conger eel</name>
    <name type="synonym">Muraena conger</name>
    <dbReference type="NCBI Taxonomy" id="82655"/>
    <lineage>
        <taxon>Eukaryota</taxon>
        <taxon>Metazoa</taxon>
        <taxon>Chordata</taxon>
        <taxon>Craniata</taxon>
        <taxon>Vertebrata</taxon>
        <taxon>Euteleostomi</taxon>
        <taxon>Actinopterygii</taxon>
        <taxon>Neopterygii</taxon>
        <taxon>Teleostei</taxon>
        <taxon>Anguilliformes</taxon>
        <taxon>Congridae</taxon>
        <taxon>Conger</taxon>
    </lineage>
</organism>
<accession>A0A9Q1HMI8</accession>
<name>A0A9Q1HMI8_CONCO</name>
<gene>
    <name evidence="2" type="ORF">COCON_G00236050</name>
</gene>
<dbReference type="Proteomes" id="UP001152803">
    <property type="component" value="Unassembled WGS sequence"/>
</dbReference>
<sequence length="96" mass="10946">ALPDQLNLFYARSDAKNSPPPALPRPAPPRPCSEQEYRKYFKHHFEKEDEKEDGVKEGIKLNKSWLIWSPEIGGTVSKKSQRAKVEPSALTERGSR</sequence>
<comment type="caution">
    <text evidence="2">The sequence shown here is derived from an EMBL/GenBank/DDBJ whole genome shotgun (WGS) entry which is preliminary data.</text>
</comment>
<feature type="non-terminal residue" evidence="2">
    <location>
        <position position="1"/>
    </location>
</feature>
<feature type="region of interest" description="Disordered" evidence="1">
    <location>
        <begin position="12"/>
        <end position="33"/>
    </location>
</feature>
<feature type="region of interest" description="Disordered" evidence="1">
    <location>
        <begin position="76"/>
        <end position="96"/>
    </location>
</feature>
<evidence type="ECO:0000256" key="1">
    <source>
        <dbReference type="SAM" id="MobiDB-lite"/>
    </source>
</evidence>
<feature type="compositionally biased region" description="Pro residues" evidence="1">
    <location>
        <begin position="18"/>
        <end position="31"/>
    </location>
</feature>
<dbReference type="AlphaFoldDB" id="A0A9Q1HMI8"/>
<dbReference type="EMBL" id="JAFJMO010001306">
    <property type="protein sequence ID" value="KAJ8245092.1"/>
    <property type="molecule type" value="Genomic_DNA"/>
</dbReference>
<evidence type="ECO:0000313" key="3">
    <source>
        <dbReference type="Proteomes" id="UP001152803"/>
    </source>
</evidence>
<evidence type="ECO:0000313" key="2">
    <source>
        <dbReference type="EMBL" id="KAJ8245092.1"/>
    </source>
</evidence>
<protein>
    <submittedName>
        <fullName evidence="2">Uncharacterized protein</fullName>
    </submittedName>
</protein>
<keyword evidence="3" id="KW-1185">Reference proteome</keyword>
<reference evidence="2" key="1">
    <citation type="journal article" date="2023" name="Science">
        <title>Genome structures resolve the early diversification of teleost fishes.</title>
        <authorList>
            <person name="Parey E."/>
            <person name="Louis A."/>
            <person name="Montfort J."/>
            <person name="Bouchez O."/>
            <person name="Roques C."/>
            <person name="Iampietro C."/>
            <person name="Lluch J."/>
            <person name="Castinel A."/>
            <person name="Donnadieu C."/>
            <person name="Desvignes T."/>
            <person name="Floi Bucao C."/>
            <person name="Jouanno E."/>
            <person name="Wen M."/>
            <person name="Mejri S."/>
            <person name="Dirks R."/>
            <person name="Jansen H."/>
            <person name="Henkel C."/>
            <person name="Chen W.J."/>
            <person name="Zahm M."/>
            <person name="Cabau C."/>
            <person name="Klopp C."/>
            <person name="Thompson A.W."/>
            <person name="Robinson-Rechavi M."/>
            <person name="Braasch I."/>
            <person name="Lecointre G."/>
            <person name="Bobe J."/>
            <person name="Postlethwait J.H."/>
            <person name="Berthelot C."/>
            <person name="Roest Crollius H."/>
            <person name="Guiguen Y."/>
        </authorList>
    </citation>
    <scope>NUCLEOTIDE SEQUENCE</scope>
    <source>
        <strain evidence="2">Concon-B</strain>
    </source>
</reference>
<proteinExistence type="predicted"/>